<dbReference type="EMBL" id="JAENIL010000017">
    <property type="protein sequence ID" value="MBK1877297.1"/>
    <property type="molecule type" value="Genomic_DNA"/>
</dbReference>
<dbReference type="SUPFAM" id="SSF52075">
    <property type="entry name" value="Outer arm dynein light chain 1"/>
    <property type="match status" value="1"/>
</dbReference>
<dbReference type="PANTHER" id="PTHR15454">
    <property type="entry name" value="NISCHARIN RELATED"/>
    <property type="match status" value="1"/>
</dbReference>
<dbReference type="InterPro" id="IPR032675">
    <property type="entry name" value="LRR_dom_sf"/>
</dbReference>
<keyword evidence="1" id="KW-0433">Leucine-rich repeat</keyword>
<reference evidence="3" key="1">
    <citation type="submission" date="2021-01" db="EMBL/GenBank/DDBJ databases">
        <title>Modified the classification status of verrucomicrobia.</title>
        <authorList>
            <person name="Feng X."/>
        </authorList>
    </citation>
    <scope>NUCLEOTIDE SEQUENCE</scope>
    <source>
        <strain evidence="3">KCTC 13126</strain>
    </source>
</reference>
<name>A0A934VPH6_9BACT</name>
<dbReference type="RefSeq" id="WP_234033347.1">
    <property type="nucleotide sequence ID" value="NZ_JAENIL010000017.1"/>
</dbReference>
<dbReference type="SMART" id="SM00369">
    <property type="entry name" value="LRR_TYP"/>
    <property type="match status" value="2"/>
</dbReference>
<dbReference type="Pfam" id="PF12799">
    <property type="entry name" value="LRR_4"/>
    <property type="match status" value="1"/>
</dbReference>
<dbReference type="InterPro" id="IPR001611">
    <property type="entry name" value="Leu-rich_rpt"/>
</dbReference>
<comment type="caution">
    <text evidence="3">The sequence shown here is derived from an EMBL/GenBank/DDBJ whole genome shotgun (WGS) entry which is preliminary data.</text>
</comment>
<evidence type="ECO:0000256" key="1">
    <source>
        <dbReference type="ARBA" id="ARBA00022614"/>
    </source>
</evidence>
<dbReference type="SMART" id="SM00365">
    <property type="entry name" value="LRR_SD22"/>
    <property type="match status" value="2"/>
</dbReference>
<dbReference type="AlphaFoldDB" id="A0A934VPH6"/>
<keyword evidence="2" id="KW-0677">Repeat</keyword>
<accession>A0A934VPH6</accession>
<dbReference type="InterPro" id="IPR025875">
    <property type="entry name" value="Leu-rich_rpt_4"/>
</dbReference>
<proteinExistence type="predicted"/>
<keyword evidence="4" id="KW-1185">Reference proteome</keyword>
<dbReference type="Gene3D" id="3.80.10.10">
    <property type="entry name" value="Ribonuclease Inhibitor"/>
    <property type="match status" value="1"/>
</dbReference>
<dbReference type="Proteomes" id="UP000617628">
    <property type="component" value="Unassembled WGS sequence"/>
</dbReference>
<evidence type="ECO:0000256" key="2">
    <source>
        <dbReference type="ARBA" id="ARBA00022737"/>
    </source>
</evidence>
<evidence type="ECO:0000313" key="4">
    <source>
        <dbReference type="Proteomes" id="UP000617628"/>
    </source>
</evidence>
<evidence type="ECO:0000313" key="3">
    <source>
        <dbReference type="EMBL" id="MBK1877297.1"/>
    </source>
</evidence>
<sequence length="154" mass="16902">LASLTNLKRLYLANNAIEELDTLASLVELEEVDLSQNQIEDLSVLVGLTELKAVTLYDNPVDLTEGGEQATILNSVVANTGADVVLVNDAEGTLLLTIRHVDESDSYELLWEDEGVLQKSDSVDGPWLSFPNATSPYPIDTSNDTARFWRLIQP</sequence>
<dbReference type="InterPro" id="IPR003591">
    <property type="entry name" value="Leu-rich_rpt_typical-subtyp"/>
</dbReference>
<dbReference type="PROSITE" id="PS51450">
    <property type="entry name" value="LRR"/>
    <property type="match status" value="2"/>
</dbReference>
<dbReference type="PANTHER" id="PTHR15454:SF56">
    <property type="entry name" value="PROTEIN PHOSPHATASE 1 REGULATORY SUBUNIT 7-RELATED"/>
    <property type="match status" value="1"/>
</dbReference>
<evidence type="ECO:0008006" key="5">
    <source>
        <dbReference type="Google" id="ProtNLM"/>
    </source>
</evidence>
<organism evidence="3 4">
    <name type="scientific">Pelagicoccus mobilis</name>
    <dbReference type="NCBI Taxonomy" id="415221"/>
    <lineage>
        <taxon>Bacteria</taxon>
        <taxon>Pseudomonadati</taxon>
        <taxon>Verrucomicrobiota</taxon>
        <taxon>Opitutia</taxon>
        <taxon>Puniceicoccales</taxon>
        <taxon>Pelagicoccaceae</taxon>
        <taxon>Pelagicoccus</taxon>
    </lineage>
</organism>
<protein>
    <recommendedName>
        <fullName evidence="5">Leucine-rich repeat domain-containing protein</fullName>
    </recommendedName>
</protein>
<dbReference type="GO" id="GO:0005737">
    <property type="term" value="C:cytoplasm"/>
    <property type="evidence" value="ECO:0007669"/>
    <property type="project" value="TreeGrafter"/>
</dbReference>
<feature type="non-terminal residue" evidence="3">
    <location>
        <position position="1"/>
    </location>
</feature>
<gene>
    <name evidence="3" type="ORF">JIN87_10480</name>
</gene>